<gene>
    <name evidence="3" type="ORF">BKA05_000087</name>
</gene>
<dbReference type="AlphaFoldDB" id="A0A7Z0C1T7"/>
<feature type="region of interest" description="Disordered" evidence="1">
    <location>
        <begin position="101"/>
        <end position="120"/>
    </location>
</feature>
<protein>
    <recommendedName>
        <fullName evidence="2">TadE-like domain-containing protein</fullName>
    </recommendedName>
</protein>
<dbReference type="NCBIfam" id="NF041390">
    <property type="entry name" value="TadE_Rv3655c"/>
    <property type="match status" value="1"/>
</dbReference>
<evidence type="ECO:0000256" key="1">
    <source>
        <dbReference type="SAM" id="MobiDB-lite"/>
    </source>
</evidence>
<proteinExistence type="predicted"/>
<feature type="domain" description="TadE-like" evidence="2">
    <location>
        <begin position="2"/>
        <end position="41"/>
    </location>
</feature>
<evidence type="ECO:0000259" key="2">
    <source>
        <dbReference type="Pfam" id="PF07811"/>
    </source>
</evidence>
<sequence>MTAELAMVLPLLLAVTAGLVWLLVVGLGQLRATDAAREAARALARGEDAAVATDLALTIGPPGSTVAVSDRDGLVVVTVKATIEGPGGALAVLPGAEVSGEATAAREPAAGGPAPSGSVP</sequence>
<dbReference type="EMBL" id="JACBZI010000001">
    <property type="protein sequence ID" value="NYI08572.1"/>
    <property type="molecule type" value="Genomic_DNA"/>
</dbReference>
<organism evidence="3 4">
    <name type="scientific">Nocardioides marinus</name>
    <dbReference type="NCBI Taxonomy" id="374514"/>
    <lineage>
        <taxon>Bacteria</taxon>
        <taxon>Bacillati</taxon>
        <taxon>Actinomycetota</taxon>
        <taxon>Actinomycetes</taxon>
        <taxon>Propionibacteriales</taxon>
        <taxon>Nocardioidaceae</taxon>
        <taxon>Nocardioides</taxon>
    </lineage>
</organism>
<dbReference type="Pfam" id="PF07811">
    <property type="entry name" value="TadE"/>
    <property type="match status" value="1"/>
</dbReference>
<dbReference type="RefSeq" id="WP_343045454.1">
    <property type="nucleotide sequence ID" value="NZ_BAAAPP010000002.1"/>
</dbReference>
<keyword evidence="4" id="KW-1185">Reference proteome</keyword>
<evidence type="ECO:0000313" key="3">
    <source>
        <dbReference type="EMBL" id="NYI08572.1"/>
    </source>
</evidence>
<dbReference type="InterPro" id="IPR012495">
    <property type="entry name" value="TadE-like_dom"/>
</dbReference>
<comment type="caution">
    <text evidence="3">The sequence shown here is derived from an EMBL/GenBank/DDBJ whole genome shotgun (WGS) entry which is preliminary data.</text>
</comment>
<name>A0A7Z0C1T7_9ACTN</name>
<reference evidence="3 4" key="1">
    <citation type="submission" date="2020-07" db="EMBL/GenBank/DDBJ databases">
        <title>Sequencing the genomes of 1000 actinobacteria strains.</title>
        <authorList>
            <person name="Klenk H.-P."/>
        </authorList>
    </citation>
    <scope>NUCLEOTIDE SEQUENCE [LARGE SCALE GENOMIC DNA]</scope>
    <source>
        <strain evidence="3 4">DSM 18248</strain>
    </source>
</reference>
<accession>A0A7Z0C1T7</accession>
<dbReference type="InterPro" id="IPR049790">
    <property type="entry name" value="Rv3655c/TadE"/>
</dbReference>
<dbReference type="Proteomes" id="UP000537326">
    <property type="component" value="Unassembled WGS sequence"/>
</dbReference>
<evidence type="ECO:0000313" key="4">
    <source>
        <dbReference type="Proteomes" id="UP000537326"/>
    </source>
</evidence>